<proteinExistence type="inferred from homology"/>
<reference evidence="6" key="1">
    <citation type="submission" date="2025-08" db="UniProtKB">
        <authorList>
            <consortium name="RefSeq"/>
        </authorList>
    </citation>
    <scope>IDENTIFICATION</scope>
</reference>
<evidence type="ECO:0000256" key="1">
    <source>
        <dbReference type="ARBA" id="ARBA00006499"/>
    </source>
</evidence>
<dbReference type="Gene3D" id="3.40.50.1820">
    <property type="entry name" value="alpha/beta hydrolase"/>
    <property type="match status" value="1"/>
</dbReference>
<dbReference type="SUPFAM" id="SSF53474">
    <property type="entry name" value="alpha/beta-Hydrolases"/>
    <property type="match status" value="1"/>
</dbReference>
<dbReference type="Proteomes" id="UP000694888">
    <property type="component" value="Unplaced"/>
</dbReference>
<keyword evidence="5" id="KW-1185">Reference proteome</keyword>
<sequence length="104" mass="12015">MALHLALRYHTDVGAVVSLSTFMYHNSEVYRHLQDVGIPDKLPPFLFCHGDVDNFVDLEWGKTMHRRFGQYGVTGHFETIPGLKHTVNKPELDFVKSWVMENMP</sequence>
<feature type="domain" description="Phospholipase/carboxylesterase/thioesterase" evidence="4">
    <location>
        <begin position="1"/>
        <end position="99"/>
    </location>
</feature>
<dbReference type="RefSeq" id="XP_012936966.1">
    <property type="nucleotide sequence ID" value="XM_013081512.1"/>
</dbReference>
<evidence type="ECO:0000313" key="5">
    <source>
        <dbReference type="Proteomes" id="UP000694888"/>
    </source>
</evidence>
<keyword evidence="3" id="KW-0378">Hydrolase</keyword>
<dbReference type="InterPro" id="IPR003140">
    <property type="entry name" value="PLipase/COase/thioEstase"/>
</dbReference>
<dbReference type="InterPro" id="IPR050565">
    <property type="entry name" value="LYPA1-2/EST-like"/>
</dbReference>
<gene>
    <name evidence="6" type="primary">LOC101863976</name>
</gene>
<evidence type="ECO:0000256" key="3">
    <source>
        <dbReference type="ARBA" id="ARBA00022801"/>
    </source>
</evidence>
<dbReference type="GeneID" id="101863976"/>
<evidence type="ECO:0000313" key="6">
    <source>
        <dbReference type="RefSeq" id="XP_012936966.1"/>
    </source>
</evidence>
<dbReference type="EC" id="3.1.2.22" evidence="2"/>
<evidence type="ECO:0000256" key="2">
    <source>
        <dbReference type="ARBA" id="ARBA00012423"/>
    </source>
</evidence>
<dbReference type="InterPro" id="IPR029058">
    <property type="entry name" value="AB_hydrolase_fold"/>
</dbReference>
<dbReference type="PANTHER" id="PTHR10655">
    <property type="entry name" value="LYSOPHOSPHOLIPASE-RELATED"/>
    <property type="match status" value="1"/>
</dbReference>
<evidence type="ECO:0000259" key="4">
    <source>
        <dbReference type="Pfam" id="PF02230"/>
    </source>
</evidence>
<comment type="similarity">
    <text evidence="1">Belongs to the AB hydrolase superfamily. AB hydrolase 2 family.</text>
</comment>
<dbReference type="Pfam" id="PF02230">
    <property type="entry name" value="Abhydrolase_2"/>
    <property type="match status" value="1"/>
</dbReference>
<accession>A0ABM0ZY81</accession>
<name>A0ABM0ZY81_APLCA</name>
<protein>
    <recommendedName>
        <fullName evidence="2">palmitoyl-protein hydrolase</fullName>
        <ecNumber evidence="2">3.1.2.22</ecNumber>
    </recommendedName>
</protein>
<organism evidence="5 6">
    <name type="scientific">Aplysia californica</name>
    <name type="common">California sea hare</name>
    <dbReference type="NCBI Taxonomy" id="6500"/>
    <lineage>
        <taxon>Eukaryota</taxon>
        <taxon>Metazoa</taxon>
        <taxon>Spiralia</taxon>
        <taxon>Lophotrochozoa</taxon>
        <taxon>Mollusca</taxon>
        <taxon>Gastropoda</taxon>
        <taxon>Heterobranchia</taxon>
        <taxon>Euthyneura</taxon>
        <taxon>Tectipleura</taxon>
        <taxon>Aplysiida</taxon>
        <taxon>Aplysioidea</taxon>
        <taxon>Aplysiidae</taxon>
        <taxon>Aplysia</taxon>
    </lineage>
</organism>
<dbReference type="PANTHER" id="PTHR10655:SF17">
    <property type="entry name" value="LYSOPHOSPHOLIPASE-LIKE PROTEIN 1"/>
    <property type="match status" value="1"/>
</dbReference>